<keyword evidence="3" id="KW-1185">Reference proteome</keyword>
<keyword evidence="1" id="KW-0732">Signal</keyword>
<organism evidence="2 3">
    <name type="scientific">Paramecium pentaurelia</name>
    <dbReference type="NCBI Taxonomy" id="43138"/>
    <lineage>
        <taxon>Eukaryota</taxon>
        <taxon>Sar</taxon>
        <taxon>Alveolata</taxon>
        <taxon>Ciliophora</taxon>
        <taxon>Intramacronucleata</taxon>
        <taxon>Oligohymenophorea</taxon>
        <taxon>Peniculida</taxon>
        <taxon>Parameciidae</taxon>
        <taxon>Paramecium</taxon>
    </lineage>
</organism>
<name>A0A8S1UHC9_9CILI</name>
<protein>
    <submittedName>
        <fullName evidence="2">Uncharacterized protein</fullName>
    </submittedName>
</protein>
<sequence length="171" mass="19664">MKSQIILTLLFISALATVERDSNQEALEGVWSYFNQKGPFTVTKCGTDQDHKDAFLFTGYFLRKADIAQTSEINPLIAEGQQFYNSLPLETRNCFENNQEVIDLGKFLGIDKYTEDDLQNKVSNWVGTHYFVYKRLIKKAGSDWNTWEDYEQTGRDLAELLQGILTDAQEQ</sequence>
<evidence type="ECO:0000256" key="1">
    <source>
        <dbReference type="SAM" id="SignalP"/>
    </source>
</evidence>
<feature type="chain" id="PRO_5035914919" evidence="1">
    <location>
        <begin position="21"/>
        <end position="171"/>
    </location>
</feature>
<feature type="signal peptide" evidence="1">
    <location>
        <begin position="1"/>
        <end position="20"/>
    </location>
</feature>
<evidence type="ECO:0000313" key="2">
    <source>
        <dbReference type="EMBL" id="CAD8162076.1"/>
    </source>
</evidence>
<dbReference type="EMBL" id="CAJJDO010000037">
    <property type="protein sequence ID" value="CAD8162076.1"/>
    <property type="molecule type" value="Genomic_DNA"/>
</dbReference>
<gene>
    <name evidence="2" type="ORF">PPENT_87.1.T0370188</name>
</gene>
<dbReference type="AlphaFoldDB" id="A0A8S1UHC9"/>
<reference evidence="2" key="1">
    <citation type="submission" date="2021-01" db="EMBL/GenBank/DDBJ databases">
        <authorList>
            <consortium name="Genoscope - CEA"/>
            <person name="William W."/>
        </authorList>
    </citation>
    <scope>NUCLEOTIDE SEQUENCE</scope>
</reference>
<accession>A0A8S1UHC9</accession>
<evidence type="ECO:0000313" key="3">
    <source>
        <dbReference type="Proteomes" id="UP000689195"/>
    </source>
</evidence>
<comment type="caution">
    <text evidence="2">The sequence shown here is derived from an EMBL/GenBank/DDBJ whole genome shotgun (WGS) entry which is preliminary data.</text>
</comment>
<proteinExistence type="predicted"/>
<dbReference type="OrthoDB" id="287764at2759"/>
<dbReference type="Proteomes" id="UP000689195">
    <property type="component" value="Unassembled WGS sequence"/>
</dbReference>